<keyword evidence="9" id="KW-0249">Electron transport</keyword>
<dbReference type="PROSITE" id="PS51257">
    <property type="entry name" value="PROKAR_LIPOPROTEIN"/>
    <property type="match status" value="1"/>
</dbReference>
<dbReference type="InterPro" id="IPR008972">
    <property type="entry name" value="Cupredoxin"/>
</dbReference>
<dbReference type="PANTHER" id="PTHR22888">
    <property type="entry name" value="CYTOCHROME C OXIDASE, SUBUNIT II"/>
    <property type="match status" value="1"/>
</dbReference>
<sequence>MSAPRATWRRAYGAIALALLVAGCSGRQAALNPAADQAALINDLWTLMLWVCGFMYVLVLAFLGNALWRARRVLTAEPLSHGAESPAEAPLRRVLTGWFGLILGGLIVLSLGSFLIDRSLANARRDAALKIKITAAQWWWKVEYEGATPDQRIATANELRLPVGRPAMLELQAEDVIHSFWIPNLGGKQDLIPGRINSLLLTPRRVGEYRGQCAEFCGLQHAKMALDATVVSGQDFSAWRAQQLAPAPAPSTPEQVRGHEIFMSGPCATCHQIVGTPAAGQTGPDLTHVASRRSIAAGARPYSFDALRDWLRDPHTIKPGNHMPQVQLSDADLNALTSYLDSLK</sequence>
<feature type="domain" description="Cytochrome c" evidence="19">
    <location>
        <begin position="253"/>
        <end position="344"/>
    </location>
</feature>
<dbReference type="SUPFAM" id="SSF49503">
    <property type="entry name" value="Cupredoxins"/>
    <property type="match status" value="1"/>
</dbReference>
<dbReference type="Gene3D" id="1.10.287.90">
    <property type="match status" value="1"/>
</dbReference>
<keyword evidence="11 15" id="KW-0408">Iron</keyword>
<keyword evidence="5 15" id="KW-0349">Heme</keyword>
<dbReference type="InterPro" id="IPR001505">
    <property type="entry name" value="Copper_CuA"/>
</dbReference>
<evidence type="ECO:0000256" key="1">
    <source>
        <dbReference type="ARBA" id="ARBA00004141"/>
    </source>
</evidence>
<keyword evidence="17" id="KW-0732">Signal</keyword>
<keyword evidence="8" id="KW-1278">Translocase</keyword>
<dbReference type="EMBL" id="JBHSDU010000003">
    <property type="protein sequence ID" value="MFC4308856.1"/>
    <property type="molecule type" value="Genomic_DNA"/>
</dbReference>
<dbReference type="Proteomes" id="UP001595904">
    <property type="component" value="Unassembled WGS sequence"/>
</dbReference>
<protein>
    <recommendedName>
        <fullName evidence="3">cytochrome-c oxidase</fullName>
        <ecNumber evidence="3">7.1.1.9</ecNumber>
    </recommendedName>
</protein>
<feature type="domain" description="Cytochrome oxidase subunit II copper A binding" evidence="18">
    <location>
        <begin position="126"/>
        <end position="242"/>
    </location>
</feature>
<keyword evidence="13 16" id="KW-0472">Membrane</keyword>
<dbReference type="InterPro" id="IPR045187">
    <property type="entry name" value="CcO_II"/>
</dbReference>
<dbReference type="PROSITE" id="PS50857">
    <property type="entry name" value="COX2_CUA"/>
    <property type="match status" value="1"/>
</dbReference>
<dbReference type="PROSITE" id="PS00078">
    <property type="entry name" value="COX2"/>
    <property type="match status" value="1"/>
</dbReference>
<dbReference type="InterPro" id="IPR036257">
    <property type="entry name" value="Cyt_c_oxidase_su2_TM_sf"/>
</dbReference>
<evidence type="ECO:0000256" key="10">
    <source>
        <dbReference type="ARBA" id="ARBA00022989"/>
    </source>
</evidence>
<name>A0ABV8SND7_9GAMM</name>
<keyword evidence="10 16" id="KW-1133">Transmembrane helix</keyword>
<evidence type="ECO:0000256" key="4">
    <source>
        <dbReference type="ARBA" id="ARBA00022448"/>
    </source>
</evidence>
<comment type="similarity">
    <text evidence="2">Belongs to the cytochrome c oxidase subunit 2 family.</text>
</comment>
<dbReference type="RefSeq" id="WP_380595932.1">
    <property type="nucleotide sequence ID" value="NZ_JBHSDU010000003.1"/>
</dbReference>
<feature type="signal peptide" evidence="17">
    <location>
        <begin position="1"/>
        <end position="29"/>
    </location>
</feature>
<dbReference type="InterPro" id="IPR009056">
    <property type="entry name" value="Cyt_c-like_dom"/>
</dbReference>
<evidence type="ECO:0000256" key="17">
    <source>
        <dbReference type="SAM" id="SignalP"/>
    </source>
</evidence>
<keyword evidence="6 16" id="KW-0812">Transmembrane</keyword>
<proteinExistence type="inferred from homology"/>
<comment type="caution">
    <text evidence="20">The sequence shown here is derived from an EMBL/GenBank/DDBJ whole genome shotgun (WGS) entry which is preliminary data.</text>
</comment>
<reference evidence="21" key="1">
    <citation type="journal article" date="2019" name="Int. J. Syst. Evol. Microbiol.">
        <title>The Global Catalogue of Microorganisms (GCM) 10K type strain sequencing project: providing services to taxonomists for standard genome sequencing and annotation.</title>
        <authorList>
            <consortium name="The Broad Institute Genomics Platform"/>
            <consortium name="The Broad Institute Genome Sequencing Center for Infectious Disease"/>
            <person name="Wu L."/>
            <person name="Ma J."/>
        </authorList>
    </citation>
    <scope>NUCLEOTIDE SEQUENCE [LARGE SCALE GENOMIC DNA]</scope>
    <source>
        <strain evidence="21">CGMCC 1.10759</strain>
    </source>
</reference>
<evidence type="ECO:0000256" key="8">
    <source>
        <dbReference type="ARBA" id="ARBA00022967"/>
    </source>
</evidence>
<evidence type="ECO:0000256" key="13">
    <source>
        <dbReference type="ARBA" id="ARBA00023136"/>
    </source>
</evidence>
<evidence type="ECO:0000256" key="11">
    <source>
        <dbReference type="ARBA" id="ARBA00023004"/>
    </source>
</evidence>
<evidence type="ECO:0000256" key="2">
    <source>
        <dbReference type="ARBA" id="ARBA00007866"/>
    </source>
</evidence>
<evidence type="ECO:0000256" key="3">
    <source>
        <dbReference type="ARBA" id="ARBA00012949"/>
    </source>
</evidence>
<evidence type="ECO:0000259" key="19">
    <source>
        <dbReference type="PROSITE" id="PS51007"/>
    </source>
</evidence>
<keyword evidence="21" id="KW-1185">Reference proteome</keyword>
<dbReference type="SUPFAM" id="SSF46626">
    <property type="entry name" value="Cytochrome c"/>
    <property type="match status" value="1"/>
</dbReference>
<dbReference type="CDD" id="cd04213">
    <property type="entry name" value="CuRO_CcO_Caa3_II"/>
    <property type="match status" value="1"/>
</dbReference>
<evidence type="ECO:0000256" key="12">
    <source>
        <dbReference type="ARBA" id="ARBA00023008"/>
    </source>
</evidence>
<gene>
    <name evidence="20" type="ORF">ACFPN2_07165</name>
</gene>
<dbReference type="Gene3D" id="2.60.40.420">
    <property type="entry name" value="Cupredoxins - blue copper proteins"/>
    <property type="match status" value="1"/>
</dbReference>
<feature type="transmembrane region" description="Helical" evidence="16">
    <location>
        <begin position="45"/>
        <end position="68"/>
    </location>
</feature>
<dbReference type="Pfam" id="PF00034">
    <property type="entry name" value="Cytochrom_C"/>
    <property type="match status" value="1"/>
</dbReference>
<dbReference type="PROSITE" id="PS51007">
    <property type="entry name" value="CYTC"/>
    <property type="match status" value="1"/>
</dbReference>
<keyword evidence="4" id="KW-0813">Transport</keyword>
<evidence type="ECO:0000256" key="9">
    <source>
        <dbReference type="ARBA" id="ARBA00022982"/>
    </source>
</evidence>
<dbReference type="PANTHER" id="PTHR22888:SF9">
    <property type="entry name" value="CYTOCHROME C OXIDASE SUBUNIT 2"/>
    <property type="match status" value="1"/>
</dbReference>
<keyword evidence="12" id="KW-0186">Copper</keyword>
<accession>A0ABV8SND7</accession>
<evidence type="ECO:0000256" key="15">
    <source>
        <dbReference type="PROSITE-ProRule" id="PRU00433"/>
    </source>
</evidence>
<dbReference type="InterPro" id="IPR036909">
    <property type="entry name" value="Cyt_c-like_dom_sf"/>
</dbReference>
<evidence type="ECO:0000256" key="7">
    <source>
        <dbReference type="ARBA" id="ARBA00022723"/>
    </source>
</evidence>
<comment type="subcellular location">
    <subcellularLocation>
        <location evidence="1">Membrane</location>
        <topology evidence="1">Multi-pass membrane protein</topology>
    </subcellularLocation>
</comment>
<organism evidence="20 21">
    <name type="scientific">Steroidobacter flavus</name>
    <dbReference type="NCBI Taxonomy" id="1842136"/>
    <lineage>
        <taxon>Bacteria</taxon>
        <taxon>Pseudomonadati</taxon>
        <taxon>Pseudomonadota</taxon>
        <taxon>Gammaproteobacteria</taxon>
        <taxon>Steroidobacterales</taxon>
        <taxon>Steroidobacteraceae</taxon>
        <taxon>Steroidobacter</taxon>
    </lineage>
</organism>
<evidence type="ECO:0000256" key="16">
    <source>
        <dbReference type="SAM" id="Phobius"/>
    </source>
</evidence>
<evidence type="ECO:0000256" key="6">
    <source>
        <dbReference type="ARBA" id="ARBA00022692"/>
    </source>
</evidence>
<comment type="catalytic activity">
    <reaction evidence="14">
        <text>4 Fe(II)-[cytochrome c] + O2 + 8 H(+)(in) = 4 Fe(III)-[cytochrome c] + 2 H2O + 4 H(+)(out)</text>
        <dbReference type="Rhea" id="RHEA:11436"/>
        <dbReference type="Rhea" id="RHEA-COMP:10350"/>
        <dbReference type="Rhea" id="RHEA-COMP:14399"/>
        <dbReference type="ChEBI" id="CHEBI:15377"/>
        <dbReference type="ChEBI" id="CHEBI:15378"/>
        <dbReference type="ChEBI" id="CHEBI:15379"/>
        <dbReference type="ChEBI" id="CHEBI:29033"/>
        <dbReference type="ChEBI" id="CHEBI:29034"/>
        <dbReference type="EC" id="7.1.1.9"/>
    </reaction>
</comment>
<evidence type="ECO:0000313" key="20">
    <source>
        <dbReference type="EMBL" id="MFC4308856.1"/>
    </source>
</evidence>
<dbReference type="InterPro" id="IPR002429">
    <property type="entry name" value="CcO_II-like_C"/>
</dbReference>
<feature type="chain" id="PRO_5045062447" description="cytochrome-c oxidase" evidence="17">
    <location>
        <begin position="30"/>
        <end position="344"/>
    </location>
</feature>
<evidence type="ECO:0000313" key="21">
    <source>
        <dbReference type="Proteomes" id="UP001595904"/>
    </source>
</evidence>
<dbReference type="EC" id="7.1.1.9" evidence="3"/>
<evidence type="ECO:0000256" key="14">
    <source>
        <dbReference type="ARBA" id="ARBA00047816"/>
    </source>
</evidence>
<feature type="transmembrane region" description="Helical" evidence="16">
    <location>
        <begin position="95"/>
        <end position="116"/>
    </location>
</feature>
<dbReference type="InterPro" id="IPR034236">
    <property type="entry name" value="CuRO_CcO_Caa3_II"/>
</dbReference>
<evidence type="ECO:0000256" key="5">
    <source>
        <dbReference type="ARBA" id="ARBA00022617"/>
    </source>
</evidence>
<keyword evidence="7 15" id="KW-0479">Metal-binding</keyword>
<evidence type="ECO:0000259" key="18">
    <source>
        <dbReference type="PROSITE" id="PS50857"/>
    </source>
</evidence>
<dbReference type="PRINTS" id="PR01166">
    <property type="entry name" value="CYCOXIDASEII"/>
</dbReference>
<dbReference type="Pfam" id="PF00116">
    <property type="entry name" value="COX2"/>
    <property type="match status" value="1"/>
</dbReference>